<evidence type="ECO:0000256" key="7">
    <source>
        <dbReference type="ARBA" id="ARBA00025795"/>
    </source>
</evidence>
<protein>
    <recommendedName>
        <fullName evidence="9">Heme haloperoxidase family profile domain-containing protein</fullName>
    </recommendedName>
</protein>
<evidence type="ECO:0000256" key="4">
    <source>
        <dbReference type="ARBA" id="ARBA00022723"/>
    </source>
</evidence>
<sequence length="376" mass="41383">MAKVSFVLLPVFVHVALALIPSYESLAGLTQKQVDQFIAGITISPIPNPPGPLVDDGIKLVDDSDHPFIPPGPNDLRGPCPGLNTLANHGYIPRSGVATPDQLVTAVMEGYNLGNDYARFLVYQAHLVDGNPLTNLISIGRKTWRTGPDPLPPAIVGGLSQHGTFEGDTSLTRLDDYFGNSAAFNEQHFSEFAAFSIVFGANKTYDINAAAELRHRRLQDSIQTNPELSFVAPRILSAFSETVFPTIFFVDGRLNNGQLDIQAARSFFHTNQFPHHFHRQPAPVSFPTIEPLVEQIFKKHPFVPGMNKGVNNYIEMPETPPLSDFCGIYEDIVMRVMTAQYPDPSGPLLEALNINLEFLFSAVEGHNCIQVFPYGQ</sequence>
<comment type="similarity">
    <text evidence="7">Belongs to the chloroperoxidase family.</text>
</comment>
<dbReference type="SUPFAM" id="SSF47571">
    <property type="entry name" value="Cloroperoxidase"/>
    <property type="match status" value="1"/>
</dbReference>
<evidence type="ECO:0000256" key="8">
    <source>
        <dbReference type="SAM" id="SignalP"/>
    </source>
</evidence>
<name>A0AAV5AN07_9AGAM</name>
<keyword evidence="11" id="KW-1185">Reference proteome</keyword>
<dbReference type="PROSITE" id="PS51405">
    <property type="entry name" value="HEME_HALOPEROXIDASE"/>
    <property type="match status" value="1"/>
</dbReference>
<gene>
    <name evidence="10" type="ORF">Clacol_008325</name>
</gene>
<feature type="chain" id="PRO_5043349315" description="Heme haloperoxidase family profile domain-containing protein" evidence="8">
    <location>
        <begin position="19"/>
        <end position="376"/>
    </location>
</feature>
<keyword evidence="3" id="KW-0349">Heme</keyword>
<organism evidence="10 11">
    <name type="scientific">Clathrus columnatus</name>
    <dbReference type="NCBI Taxonomy" id="1419009"/>
    <lineage>
        <taxon>Eukaryota</taxon>
        <taxon>Fungi</taxon>
        <taxon>Dikarya</taxon>
        <taxon>Basidiomycota</taxon>
        <taxon>Agaricomycotina</taxon>
        <taxon>Agaricomycetes</taxon>
        <taxon>Phallomycetidae</taxon>
        <taxon>Phallales</taxon>
        <taxon>Clathraceae</taxon>
        <taxon>Clathrus</taxon>
    </lineage>
</organism>
<dbReference type="Pfam" id="PF01328">
    <property type="entry name" value="Peroxidase_2"/>
    <property type="match status" value="1"/>
</dbReference>
<feature type="signal peptide" evidence="8">
    <location>
        <begin position="1"/>
        <end position="18"/>
    </location>
</feature>
<dbReference type="AlphaFoldDB" id="A0AAV5AN07"/>
<accession>A0AAV5AN07</accession>
<keyword evidence="4" id="KW-0479">Metal-binding</keyword>
<evidence type="ECO:0000256" key="2">
    <source>
        <dbReference type="ARBA" id="ARBA00022559"/>
    </source>
</evidence>
<keyword evidence="2" id="KW-0575">Peroxidase</keyword>
<dbReference type="GO" id="GO:0046872">
    <property type="term" value="F:metal ion binding"/>
    <property type="evidence" value="ECO:0007669"/>
    <property type="project" value="UniProtKB-KW"/>
</dbReference>
<dbReference type="InterPro" id="IPR000028">
    <property type="entry name" value="Chloroperoxidase"/>
</dbReference>
<feature type="domain" description="Heme haloperoxidase family profile" evidence="9">
    <location>
        <begin position="64"/>
        <end position="294"/>
    </location>
</feature>
<evidence type="ECO:0000256" key="6">
    <source>
        <dbReference type="ARBA" id="ARBA00023004"/>
    </source>
</evidence>
<evidence type="ECO:0000256" key="1">
    <source>
        <dbReference type="ARBA" id="ARBA00001970"/>
    </source>
</evidence>
<dbReference type="Proteomes" id="UP001050691">
    <property type="component" value="Unassembled WGS sequence"/>
</dbReference>
<evidence type="ECO:0000256" key="5">
    <source>
        <dbReference type="ARBA" id="ARBA00023002"/>
    </source>
</evidence>
<keyword evidence="5" id="KW-0560">Oxidoreductase</keyword>
<proteinExistence type="inferred from homology"/>
<comment type="cofactor">
    <cofactor evidence="1">
        <name>heme b</name>
        <dbReference type="ChEBI" id="CHEBI:60344"/>
    </cofactor>
</comment>
<reference evidence="10" key="1">
    <citation type="submission" date="2021-10" db="EMBL/GenBank/DDBJ databases">
        <title>De novo Genome Assembly of Clathrus columnatus (Basidiomycota, Fungi) Using Illumina and Nanopore Sequence Data.</title>
        <authorList>
            <person name="Ogiso-Tanaka E."/>
            <person name="Itagaki H."/>
            <person name="Hosoya T."/>
            <person name="Hosaka K."/>
        </authorList>
    </citation>
    <scope>NUCLEOTIDE SEQUENCE</scope>
    <source>
        <strain evidence="10">MO-923</strain>
    </source>
</reference>
<dbReference type="PANTHER" id="PTHR33577:SF16">
    <property type="entry name" value="HEME HALOPEROXIDASE FAMILY PROFILE DOMAIN-CONTAINING PROTEIN"/>
    <property type="match status" value="1"/>
</dbReference>
<evidence type="ECO:0000256" key="3">
    <source>
        <dbReference type="ARBA" id="ARBA00022617"/>
    </source>
</evidence>
<comment type="caution">
    <text evidence="10">The sequence shown here is derived from an EMBL/GenBank/DDBJ whole genome shotgun (WGS) entry which is preliminary data.</text>
</comment>
<keyword evidence="8" id="KW-0732">Signal</keyword>
<dbReference type="EMBL" id="BPWL01000009">
    <property type="protein sequence ID" value="GJJ14068.1"/>
    <property type="molecule type" value="Genomic_DNA"/>
</dbReference>
<dbReference type="InterPro" id="IPR036851">
    <property type="entry name" value="Chloroperoxidase-like_sf"/>
</dbReference>
<dbReference type="Gene3D" id="1.10.489.10">
    <property type="entry name" value="Chloroperoxidase-like"/>
    <property type="match status" value="1"/>
</dbReference>
<evidence type="ECO:0000313" key="11">
    <source>
        <dbReference type="Proteomes" id="UP001050691"/>
    </source>
</evidence>
<evidence type="ECO:0000259" key="9">
    <source>
        <dbReference type="PROSITE" id="PS51405"/>
    </source>
</evidence>
<evidence type="ECO:0000313" key="10">
    <source>
        <dbReference type="EMBL" id="GJJ14068.1"/>
    </source>
</evidence>
<dbReference type="PANTHER" id="PTHR33577">
    <property type="entry name" value="STERIGMATOCYSTIN BIOSYNTHESIS PEROXIDASE STCC-RELATED"/>
    <property type="match status" value="1"/>
</dbReference>
<keyword evidence="6" id="KW-0408">Iron</keyword>
<dbReference type="GO" id="GO:0004601">
    <property type="term" value="F:peroxidase activity"/>
    <property type="evidence" value="ECO:0007669"/>
    <property type="project" value="UniProtKB-KW"/>
</dbReference>